<dbReference type="GO" id="GO:0005737">
    <property type="term" value="C:cytoplasm"/>
    <property type="evidence" value="ECO:0007669"/>
    <property type="project" value="UniProtKB-SubCell"/>
</dbReference>
<dbReference type="AlphaFoldDB" id="A0A2H0PZY6"/>
<gene>
    <name evidence="5" type="primary">prfB</name>
    <name evidence="8" type="ORF">COV41_00630</name>
</gene>
<evidence type="ECO:0000256" key="2">
    <source>
        <dbReference type="ARBA" id="ARBA00022481"/>
    </source>
</evidence>
<dbReference type="NCBIfam" id="TIGR00020">
    <property type="entry name" value="prfB"/>
    <property type="match status" value="1"/>
</dbReference>
<evidence type="ECO:0000313" key="9">
    <source>
        <dbReference type="Proteomes" id="UP000236846"/>
    </source>
</evidence>
<dbReference type="Proteomes" id="UP000236846">
    <property type="component" value="Unassembled WGS sequence"/>
</dbReference>
<dbReference type="HAMAP" id="MF_00094">
    <property type="entry name" value="Rel_fac_2"/>
    <property type="match status" value="1"/>
</dbReference>
<dbReference type="SMART" id="SM00937">
    <property type="entry name" value="PCRF"/>
    <property type="match status" value="1"/>
</dbReference>
<comment type="similarity">
    <text evidence="1 5">Belongs to the prokaryotic/mitochondrial release factor family.</text>
</comment>
<comment type="PTM">
    <text evidence="5">Methylated by PrmC. Methylation increases the termination efficiency of RF2.</text>
</comment>
<dbReference type="SUPFAM" id="SSF75620">
    <property type="entry name" value="Release factor"/>
    <property type="match status" value="1"/>
</dbReference>
<evidence type="ECO:0000256" key="3">
    <source>
        <dbReference type="ARBA" id="ARBA00022490"/>
    </source>
</evidence>
<protein>
    <recommendedName>
        <fullName evidence="5 6">Peptide chain release factor 2</fullName>
        <shortName evidence="5">RF-2</shortName>
    </recommendedName>
</protein>
<dbReference type="PROSITE" id="PS00745">
    <property type="entry name" value="RF_PROK_I"/>
    <property type="match status" value="1"/>
</dbReference>
<evidence type="ECO:0000313" key="8">
    <source>
        <dbReference type="EMBL" id="PIR26835.1"/>
    </source>
</evidence>
<dbReference type="Gene3D" id="3.30.70.1660">
    <property type="match status" value="1"/>
</dbReference>
<dbReference type="PANTHER" id="PTHR43116:SF3">
    <property type="entry name" value="CLASS I PEPTIDE CHAIN RELEASE FACTOR"/>
    <property type="match status" value="1"/>
</dbReference>
<feature type="domain" description="Prokaryotic-type class I peptide chain release factors" evidence="7">
    <location>
        <begin position="244"/>
        <end position="260"/>
    </location>
</feature>
<name>A0A2H0PZY6_9BACT</name>
<keyword evidence="3 5" id="KW-0963">Cytoplasm</keyword>
<evidence type="ECO:0000256" key="1">
    <source>
        <dbReference type="ARBA" id="ARBA00010835"/>
    </source>
</evidence>
<accession>A0A2H0PZY6</accession>
<evidence type="ECO:0000259" key="7">
    <source>
        <dbReference type="PROSITE" id="PS00745"/>
    </source>
</evidence>
<feature type="modified residue" description="N5-methylglutamine" evidence="5">
    <location>
        <position position="251"/>
    </location>
</feature>
<dbReference type="PANTHER" id="PTHR43116">
    <property type="entry name" value="PEPTIDE CHAIN RELEASE FACTOR 2"/>
    <property type="match status" value="1"/>
</dbReference>
<keyword evidence="4 5" id="KW-0648">Protein biosynthesis</keyword>
<dbReference type="InterPro" id="IPR045853">
    <property type="entry name" value="Pep_chain_release_fac_I_sf"/>
</dbReference>
<dbReference type="Gene3D" id="3.30.160.20">
    <property type="match status" value="1"/>
</dbReference>
<comment type="subcellular location">
    <subcellularLocation>
        <location evidence="5">Cytoplasm</location>
    </subcellularLocation>
</comment>
<dbReference type="EMBL" id="PCXE01000012">
    <property type="protein sequence ID" value="PIR26835.1"/>
    <property type="molecule type" value="Genomic_DNA"/>
</dbReference>
<dbReference type="Pfam" id="PF03462">
    <property type="entry name" value="PCRF"/>
    <property type="match status" value="1"/>
</dbReference>
<dbReference type="Gene3D" id="1.20.58.410">
    <property type="entry name" value="Release factor"/>
    <property type="match status" value="1"/>
</dbReference>
<evidence type="ECO:0000256" key="6">
    <source>
        <dbReference type="NCBIfam" id="TIGR00020"/>
    </source>
</evidence>
<dbReference type="GO" id="GO:0016149">
    <property type="term" value="F:translation release factor activity, codon specific"/>
    <property type="evidence" value="ECO:0007669"/>
    <property type="project" value="UniProtKB-UniRule"/>
</dbReference>
<comment type="function">
    <text evidence="5">Peptide chain release factor 2 directs the termination of translation in response to the peptide chain termination codons UGA and UAA.</text>
</comment>
<dbReference type="InterPro" id="IPR005139">
    <property type="entry name" value="PCRF"/>
</dbReference>
<keyword evidence="2 5" id="KW-0488">Methylation</keyword>
<comment type="caution">
    <text evidence="8">The sequence shown here is derived from an EMBL/GenBank/DDBJ whole genome shotgun (WGS) entry which is preliminary data.</text>
</comment>
<evidence type="ECO:0000256" key="5">
    <source>
        <dbReference type="HAMAP-Rule" id="MF_00094"/>
    </source>
</evidence>
<dbReference type="InterPro" id="IPR000352">
    <property type="entry name" value="Pep_chain_release_fac_I"/>
</dbReference>
<proteinExistence type="inferred from homology"/>
<dbReference type="InterPro" id="IPR004374">
    <property type="entry name" value="PrfB"/>
</dbReference>
<evidence type="ECO:0000256" key="4">
    <source>
        <dbReference type="ARBA" id="ARBA00022917"/>
    </source>
</evidence>
<dbReference type="FunFam" id="3.30.160.20:FF:000027">
    <property type="entry name" value="Peptide chain release factor 1"/>
    <property type="match status" value="1"/>
</dbReference>
<reference evidence="8 9" key="1">
    <citation type="submission" date="2017-09" db="EMBL/GenBank/DDBJ databases">
        <title>Depth-based differentiation of microbial function through sediment-hosted aquifers and enrichment of novel symbionts in the deep terrestrial subsurface.</title>
        <authorList>
            <person name="Probst A.J."/>
            <person name="Ladd B."/>
            <person name="Jarett J.K."/>
            <person name="Geller-Mcgrath D.E."/>
            <person name="Sieber C.M."/>
            <person name="Emerson J.B."/>
            <person name="Anantharaman K."/>
            <person name="Thomas B.C."/>
            <person name="Malmstrom R."/>
            <person name="Stieglmeier M."/>
            <person name="Klingl A."/>
            <person name="Woyke T."/>
            <person name="Ryan C.M."/>
            <person name="Banfield J.F."/>
        </authorList>
    </citation>
    <scope>NUCLEOTIDE SEQUENCE [LARGE SCALE GENOMIC DNA]</scope>
    <source>
        <strain evidence="8">CG11_big_fil_rev_8_21_14_0_20_43_10</strain>
    </source>
</reference>
<sequence>MDITSTREQLKLIGVRLQKWQEWLAVDVKKARIKELETEMLVPGFWSHRDEAEKLTKELGQIQDTLAEFESFQKRFDSIATRLEVIDKQNKEDEALPELQKLCAQLGRELDAHELEIFLNGPYDSRDATIAVYAGAGGDDAEDWARMLWDMYQGLCAIRGWKFESWDEHRNEQNGIKSAVAHLSGTYVYGYMKNENGVHRLVRISPFDADKQRHTSFAMVEILPDIEPTEYVLKDEDIKMEAFRSSGAGGQNVNKVETAVRLVHKPTGVVVTCQSERSQERNRQKAMALLRAKLHQRSKESAGAEKAAIKGEKKQIAWSNQIRSYVLHPYQLVKDHRTGIETSHIDKVLQGDLALFIEAELKTSYNGSNRE</sequence>
<organism evidence="8 9">
    <name type="scientific">Candidatus Brennerbacteria bacterium CG11_big_fil_rev_8_21_14_0_20_43_10</name>
    <dbReference type="NCBI Taxonomy" id="1974523"/>
    <lineage>
        <taxon>Bacteria</taxon>
        <taxon>Candidatus Brenneribacteriota</taxon>
    </lineage>
</organism>
<dbReference type="Pfam" id="PF00472">
    <property type="entry name" value="RF-1"/>
    <property type="match status" value="1"/>
</dbReference>